<reference evidence="4 5" key="1">
    <citation type="submission" date="2019-10" db="EMBL/GenBank/DDBJ databases">
        <title>Whole-genome sequence of the extremophile Heliorestis acidaminivorans DSM 24790.</title>
        <authorList>
            <person name="Kyndt J.A."/>
            <person name="Meyer T.E."/>
        </authorList>
    </citation>
    <scope>NUCLEOTIDE SEQUENCE [LARGE SCALE GENOMIC DNA]</scope>
    <source>
        <strain evidence="4 5">DSM 24790</strain>
    </source>
</reference>
<feature type="domain" description="Band 7" evidence="3">
    <location>
        <begin position="27"/>
        <end position="185"/>
    </location>
</feature>
<dbReference type="GO" id="GO:0005886">
    <property type="term" value="C:plasma membrane"/>
    <property type="evidence" value="ECO:0007669"/>
    <property type="project" value="InterPro"/>
</dbReference>
<dbReference type="Pfam" id="PF01145">
    <property type="entry name" value="Band_7"/>
    <property type="match status" value="1"/>
</dbReference>
<keyword evidence="2" id="KW-1133">Transmembrane helix</keyword>
<dbReference type="Gene3D" id="6.10.250.2090">
    <property type="match status" value="1"/>
</dbReference>
<dbReference type="PANTHER" id="PTHR10264">
    <property type="entry name" value="BAND 7 PROTEIN-RELATED"/>
    <property type="match status" value="1"/>
</dbReference>
<protein>
    <submittedName>
        <fullName evidence="4">Slipin family protein</fullName>
    </submittedName>
</protein>
<name>A0A6I0F1P2_9FIRM</name>
<dbReference type="SMART" id="SM00244">
    <property type="entry name" value="PHB"/>
    <property type="match status" value="1"/>
</dbReference>
<dbReference type="OrthoDB" id="9809197at2"/>
<keyword evidence="2" id="KW-0812">Transmembrane</keyword>
<evidence type="ECO:0000259" key="3">
    <source>
        <dbReference type="SMART" id="SM00244"/>
    </source>
</evidence>
<dbReference type="CDD" id="cd08826">
    <property type="entry name" value="SPFH_eoslipins_u1"/>
    <property type="match status" value="1"/>
</dbReference>
<evidence type="ECO:0000313" key="5">
    <source>
        <dbReference type="Proteomes" id="UP000468766"/>
    </source>
</evidence>
<proteinExistence type="inferred from homology"/>
<dbReference type="EMBL" id="WBXO01000003">
    <property type="protein sequence ID" value="KAB2953365.1"/>
    <property type="molecule type" value="Genomic_DNA"/>
</dbReference>
<dbReference type="InterPro" id="IPR001107">
    <property type="entry name" value="Band_7"/>
</dbReference>
<gene>
    <name evidence="4" type="ORF">F9B85_05495</name>
</gene>
<dbReference type="PRINTS" id="PR00721">
    <property type="entry name" value="STOMATIN"/>
</dbReference>
<comment type="caution">
    <text evidence="4">The sequence shown here is derived from an EMBL/GenBank/DDBJ whole genome shotgun (WGS) entry which is preliminary data.</text>
</comment>
<dbReference type="PANTHER" id="PTHR10264:SF19">
    <property type="entry name" value="AT06885P-RELATED"/>
    <property type="match status" value="1"/>
</dbReference>
<dbReference type="RefSeq" id="WP_151619350.1">
    <property type="nucleotide sequence ID" value="NZ_WBXO01000003.1"/>
</dbReference>
<organism evidence="4 5">
    <name type="scientific">Heliorestis acidaminivorans</name>
    <dbReference type="NCBI Taxonomy" id="553427"/>
    <lineage>
        <taxon>Bacteria</taxon>
        <taxon>Bacillati</taxon>
        <taxon>Bacillota</taxon>
        <taxon>Clostridia</taxon>
        <taxon>Eubacteriales</taxon>
        <taxon>Heliobacteriaceae</taxon>
        <taxon>Heliorestis</taxon>
    </lineage>
</organism>
<accession>A0A6I0F1P2</accession>
<dbReference type="Proteomes" id="UP000468766">
    <property type="component" value="Unassembled WGS sequence"/>
</dbReference>
<feature type="transmembrane region" description="Helical" evidence="2">
    <location>
        <begin position="12"/>
        <end position="32"/>
    </location>
</feature>
<comment type="similarity">
    <text evidence="1">Belongs to the band 7/mec-2 family.</text>
</comment>
<evidence type="ECO:0000256" key="1">
    <source>
        <dbReference type="ARBA" id="ARBA00008164"/>
    </source>
</evidence>
<evidence type="ECO:0000313" key="4">
    <source>
        <dbReference type="EMBL" id="KAB2953365.1"/>
    </source>
</evidence>
<keyword evidence="2" id="KW-0472">Membrane</keyword>
<dbReference type="SUPFAM" id="SSF117892">
    <property type="entry name" value="Band 7/SPFH domain"/>
    <property type="match status" value="1"/>
</dbReference>
<dbReference type="Gene3D" id="3.30.479.30">
    <property type="entry name" value="Band 7 domain"/>
    <property type="match status" value="1"/>
</dbReference>
<dbReference type="InterPro" id="IPR036013">
    <property type="entry name" value="Band_7/SPFH_dom_sf"/>
</dbReference>
<dbReference type="InterPro" id="IPR043202">
    <property type="entry name" value="Band-7_stomatin-like"/>
</dbReference>
<sequence>MINDMDGFFNLLSVGFWFILIAFLLFSMSRIVGQYERSILLRFGKFVKVLDPGLNFVLPFGIDQTIPIDLRTATIDVPRQDLITKDNVPVSIDAVVYFSVSDPKAAILNVQNYRHATTLLAQTLLRSVLGAHELDDMLSQRDKLNSLLQEQLDKQTDAWGIKVTGVEIKNVDLPEGMRRAMAKQAEAERERRAKVIAAEGEFQASQKLLDAATVISRDPAGLMLRTLQTLSEVASDKNSTLIFPIPIEILQMYRGDKKNNIPEGENK</sequence>
<keyword evidence="5" id="KW-1185">Reference proteome</keyword>
<dbReference type="FunFam" id="3.30.479.30:FF:000004">
    <property type="entry name" value="Putative membrane protease family, stomatin"/>
    <property type="match status" value="1"/>
</dbReference>
<dbReference type="AlphaFoldDB" id="A0A6I0F1P2"/>
<dbReference type="GO" id="GO:0098552">
    <property type="term" value="C:side of membrane"/>
    <property type="evidence" value="ECO:0007669"/>
    <property type="project" value="UniProtKB-ARBA"/>
</dbReference>
<dbReference type="InterPro" id="IPR001972">
    <property type="entry name" value="Stomatin_HflK_fam"/>
</dbReference>
<evidence type="ECO:0000256" key="2">
    <source>
        <dbReference type="SAM" id="Phobius"/>
    </source>
</evidence>